<keyword evidence="1" id="KW-0812">Transmembrane</keyword>
<reference evidence="2 3" key="1">
    <citation type="journal article" date="2018" name="Sci. Rep.">
        <title>Genomic signatures of local adaptation to the degree of environmental predictability in rotifers.</title>
        <authorList>
            <person name="Franch-Gras L."/>
            <person name="Hahn C."/>
            <person name="Garcia-Roger E.M."/>
            <person name="Carmona M.J."/>
            <person name="Serra M."/>
            <person name="Gomez A."/>
        </authorList>
    </citation>
    <scope>NUCLEOTIDE SEQUENCE [LARGE SCALE GENOMIC DNA]</scope>
    <source>
        <strain evidence="2">HYR1</strain>
    </source>
</reference>
<evidence type="ECO:0000256" key="1">
    <source>
        <dbReference type="SAM" id="Phobius"/>
    </source>
</evidence>
<dbReference type="Proteomes" id="UP000276133">
    <property type="component" value="Unassembled WGS sequence"/>
</dbReference>
<name>A0A3M7SPF7_BRAPC</name>
<accession>A0A3M7SPF7</accession>
<dbReference type="EMBL" id="REGN01001004">
    <property type="protein sequence ID" value="RNA37693.1"/>
    <property type="molecule type" value="Genomic_DNA"/>
</dbReference>
<feature type="transmembrane region" description="Helical" evidence="1">
    <location>
        <begin position="35"/>
        <end position="55"/>
    </location>
</feature>
<keyword evidence="1" id="KW-1133">Transmembrane helix</keyword>
<sequence>MSPSSVLDLVYGIVTVVCLKIHNFQKHKGVLHQMCNLELLGSTLVGFLTIIIKLLNDACNTSKMLKILEKINRFGFFNRLIIYQKEQKNINKLRY</sequence>
<proteinExistence type="predicted"/>
<organism evidence="2 3">
    <name type="scientific">Brachionus plicatilis</name>
    <name type="common">Marine rotifer</name>
    <name type="synonym">Brachionus muelleri</name>
    <dbReference type="NCBI Taxonomy" id="10195"/>
    <lineage>
        <taxon>Eukaryota</taxon>
        <taxon>Metazoa</taxon>
        <taxon>Spiralia</taxon>
        <taxon>Gnathifera</taxon>
        <taxon>Rotifera</taxon>
        <taxon>Eurotatoria</taxon>
        <taxon>Monogononta</taxon>
        <taxon>Pseudotrocha</taxon>
        <taxon>Ploima</taxon>
        <taxon>Brachionidae</taxon>
        <taxon>Brachionus</taxon>
    </lineage>
</organism>
<keyword evidence="1" id="KW-0472">Membrane</keyword>
<gene>
    <name evidence="2" type="ORF">BpHYR1_017244</name>
</gene>
<comment type="caution">
    <text evidence="2">The sequence shown here is derived from an EMBL/GenBank/DDBJ whole genome shotgun (WGS) entry which is preliminary data.</text>
</comment>
<dbReference type="AlphaFoldDB" id="A0A3M7SPF7"/>
<protein>
    <submittedName>
        <fullName evidence="2">Uncharacterized protein</fullName>
    </submittedName>
</protein>
<evidence type="ECO:0000313" key="3">
    <source>
        <dbReference type="Proteomes" id="UP000276133"/>
    </source>
</evidence>
<keyword evidence="3" id="KW-1185">Reference proteome</keyword>
<evidence type="ECO:0000313" key="2">
    <source>
        <dbReference type="EMBL" id="RNA37693.1"/>
    </source>
</evidence>